<feature type="signal peptide" evidence="6">
    <location>
        <begin position="1"/>
        <end position="25"/>
    </location>
</feature>
<keyword evidence="9" id="KW-1185">Reference proteome</keyword>
<dbReference type="PRINTS" id="PR00157">
    <property type="entry name" value="PLASTOCYANIN"/>
</dbReference>
<sequence length="174" mass="18882">MRRRTFLVAGGGIAATLLLPRAAFADDAPVEIVMTGKPDGSKVWFDPIGIHIQPGQTLRWTNRDPGNSHTATSYHPSLNDHPLRIPKDATPWDSDYLLPDESFSVTLTAPGVYDYYCVPHEHAGMVGRIVVGEPPAEGWWNTKDPAAETGIPEAALAAFPSVEDIVREGAVRLS</sequence>
<dbReference type="Gene3D" id="2.60.40.420">
    <property type="entry name" value="Cupredoxins - blue copper proteins"/>
    <property type="match status" value="1"/>
</dbReference>
<dbReference type="EMBL" id="JALAZD010000001">
    <property type="protein sequence ID" value="MCI0127815.1"/>
    <property type="molecule type" value="Genomic_DNA"/>
</dbReference>
<dbReference type="PROSITE" id="PS00196">
    <property type="entry name" value="COPPER_BLUE"/>
    <property type="match status" value="1"/>
</dbReference>
<keyword evidence="4 5" id="KW-0186">Copper</keyword>
<proteinExistence type="predicted"/>
<name>A0AA41QMX5_9HYPH</name>
<evidence type="ECO:0000256" key="5">
    <source>
        <dbReference type="PIRSR" id="PIRSR602387-1"/>
    </source>
</evidence>
<dbReference type="CDD" id="cd04220">
    <property type="entry name" value="Halocyanin"/>
    <property type="match status" value="1"/>
</dbReference>
<gene>
    <name evidence="8" type="ORF">ML536_13365</name>
</gene>
<keyword evidence="3" id="KW-0249">Electron transport</keyword>
<keyword evidence="1" id="KW-0813">Transport</keyword>
<dbReference type="InterPro" id="IPR008972">
    <property type="entry name" value="Cupredoxin"/>
</dbReference>
<dbReference type="PANTHER" id="PTHR36507">
    <property type="entry name" value="BLL1555 PROTEIN"/>
    <property type="match status" value="1"/>
</dbReference>
<feature type="binding site" evidence="5">
    <location>
        <position position="120"/>
    </location>
    <ligand>
        <name>Cu cation</name>
        <dbReference type="ChEBI" id="CHEBI:23378"/>
    </ligand>
</feature>
<evidence type="ECO:0000313" key="8">
    <source>
        <dbReference type="EMBL" id="MCI0127815.1"/>
    </source>
</evidence>
<reference evidence="8" key="1">
    <citation type="submission" date="2022-03" db="EMBL/GenBank/DDBJ databases">
        <title>The complete genome sequence of a Methyloterrigena soli.</title>
        <authorList>
            <person name="Zi Z."/>
        </authorList>
    </citation>
    <scope>NUCLEOTIDE SEQUENCE</scope>
    <source>
        <strain evidence="8">M48</strain>
    </source>
</reference>
<dbReference type="AlphaFoldDB" id="A0AA41QMX5"/>
<dbReference type="InterPro" id="IPR000923">
    <property type="entry name" value="BlueCu_1"/>
</dbReference>
<dbReference type="SUPFAM" id="SSF49503">
    <property type="entry name" value="Cupredoxins"/>
    <property type="match status" value="1"/>
</dbReference>
<feature type="binding site" evidence="5">
    <location>
        <position position="125"/>
    </location>
    <ligand>
        <name>Cu cation</name>
        <dbReference type="ChEBI" id="CHEBI:23378"/>
    </ligand>
</feature>
<protein>
    <submittedName>
        <fullName evidence="8">Plastocyanin/azurin family copper-binding protein</fullName>
    </submittedName>
</protein>
<evidence type="ECO:0000256" key="2">
    <source>
        <dbReference type="ARBA" id="ARBA00022723"/>
    </source>
</evidence>
<evidence type="ECO:0000256" key="4">
    <source>
        <dbReference type="ARBA" id="ARBA00023008"/>
    </source>
</evidence>
<comment type="cofactor">
    <cofactor evidence="5">
        <name>Cu(2+)</name>
        <dbReference type="ChEBI" id="CHEBI:29036"/>
    </cofactor>
    <text evidence="5">The crystal structure with reduced Cu(1+) has also been determined.</text>
</comment>
<evidence type="ECO:0000256" key="6">
    <source>
        <dbReference type="SAM" id="SignalP"/>
    </source>
</evidence>
<organism evidence="8 9">
    <name type="scientific">Paradevosia shaoguanensis</name>
    <dbReference type="NCBI Taxonomy" id="1335043"/>
    <lineage>
        <taxon>Bacteria</taxon>
        <taxon>Pseudomonadati</taxon>
        <taxon>Pseudomonadota</taxon>
        <taxon>Alphaproteobacteria</taxon>
        <taxon>Hyphomicrobiales</taxon>
        <taxon>Devosiaceae</taxon>
        <taxon>Paradevosia</taxon>
    </lineage>
</organism>
<evidence type="ECO:0000256" key="1">
    <source>
        <dbReference type="ARBA" id="ARBA00022448"/>
    </source>
</evidence>
<feature type="chain" id="PRO_5041471080" evidence="6">
    <location>
        <begin position="26"/>
        <end position="174"/>
    </location>
</feature>
<dbReference type="InterPro" id="IPR002387">
    <property type="entry name" value="Plastocyanin"/>
</dbReference>
<keyword evidence="2 5" id="KW-0479">Metal-binding</keyword>
<feature type="binding site" evidence="5">
    <location>
        <position position="69"/>
    </location>
    <ligand>
        <name>Cu cation</name>
        <dbReference type="ChEBI" id="CHEBI:23378"/>
    </ligand>
</feature>
<keyword evidence="6" id="KW-0732">Signal</keyword>
<evidence type="ECO:0000313" key="9">
    <source>
        <dbReference type="Proteomes" id="UP001156140"/>
    </source>
</evidence>
<feature type="domain" description="Blue (type 1) copper" evidence="7">
    <location>
        <begin position="39"/>
        <end position="131"/>
    </location>
</feature>
<dbReference type="Pfam" id="PF00127">
    <property type="entry name" value="Copper-bind"/>
    <property type="match status" value="1"/>
</dbReference>
<accession>A0AA41QMX5</accession>
<evidence type="ECO:0000259" key="7">
    <source>
        <dbReference type="Pfam" id="PF00127"/>
    </source>
</evidence>
<dbReference type="Proteomes" id="UP001156140">
    <property type="component" value="Unassembled WGS sequence"/>
</dbReference>
<comment type="caution">
    <text evidence="8">The sequence shown here is derived from an EMBL/GenBank/DDBJ whole genome shotgun (WGS) entry which is preliminary data.</text>
</comment>
<dbReference type="PANTHER" id="PTHR36507:SF1">
    <property type="entry name" value="BLL1555 PROTEIN"/>
    <property type="match status" value="1"/>
</dbReference>
<evidence type="ECO:0000256" key="3">
    <source>
        <dbReference type="ARBA" id="ARBA00022982"/>
    </source>
</evidence>
<dbReference type="GO" id="GO:0009055">
    <property type="term" value="F:electron transfer activity"/>
    <property type="evidence" value="ECO:0007669"/>
    <property type="project" value="InterPro"/>
</dbReference>
<dbReference type="InterPro" id="IPR028871">
    <property type="entry name" value="BlueCu_1_BS"/>
</dbReference>
<dbReference type="GO" id="GO:0005507">
    <property type="term" value="F:copper ion binding"/>
    <property type="evidence" value="ECO:0007669"/>
    <property type="project" value="InterPro"/>
</dbReference>
<dbReference type="RefSeq" id="WP_281736169.1">
    <property type="nucleotide sequence ID" value="NZ_JAKETQ010000001.1"/>
</dbReference>
<dbReference type="InterPro" id="IPR052721">
    <property type="entry name" value="ET_Amicyanin"/>
</dbReference>
<feature type="binding site" evidence="5">
    <location>
        <position position="117"/>
    </location>
    <ligand>
        <name>Cu cation</name>
        <dbReference type="ChEBI" id="CHEBI:23378"/>
    </ligand>
</feature>